<evidence type="ECO:0000256" key="1">
    <source>
        <dbReference type="SAM" id="SignalP"/>
    </source>
</evidence>
<reference evidence="2 3" key="1">
    <citation type="journal article" date="2012" name="J. Bacteriol.">
        <title>Genome Sequence of n-Alkane-Degrading Hydrocarboniphaga effusa Strain AP103T (ATCC BAA-332T).</title>
        <authorList>
            <person name="Chang H.K."/>
            <person name="Zylstra G.J."/>
            <person name="Chae J.C."/>
        </authorList>
    </citation>
    <scope>NUCLEOTIDE SEQUENCE [LARGE SCALE GENOMIC DNA]</scope>
    <source>
        <strain evidence="2 3">AP103</strain>
    </source>
</reference>
<dbReference type="SUPFAM" id="SSF110087">
    <property type="entry name" value="DR1885-like metal-binding protein"/>
    <property type="match status" value="1"/>
</dbReference>
<dbReference type="EMBL" id="AKGD01000003">
    <property type="protein sequence ID" value="EIT68442.1"/>
    <property type="molecule type" value="Genomic_DNA"/>
</dbReference>
<name>I7Z9U8_9GAMM</name>
<proteinExistence type="predicted"/>
<gene>
    <name evidence="2" type="ORF">WQQ_36370</name>
</gene>
<dbReference type="Proteomes" id="UP000003704">
    <property type="component" value="Unassembled WGS sequence"/>
</dbReference>
<evidence type="ECO:0000313" key="2">
    <source>
        <dbReference type="EMBL" id="EIT68442.1"/>
    </source>
</evidence>
<keyword evidence="3" id="KW-1185">Reference proteome</keyword>
<organism evidence="2 3">
    <name type="scientific">Hydrocarboniphaga effusa AP103</name>
    <dbReference type="NCBI Taxonomy" id="1172194"/>
    <lineage>
        <taxon>Bacteria</taxon>
        <taxon>Pseudomonadati</taxon>
        <taxon>Pseudomonadota</taxon>
        <taxon>Gammaproteobacteria</taxon>
        <taxon>Nevskiales</taxon>
        <taxon>Nevskiaceae</taxon>
        <taxon>Hydrocarboniphaga</taxon>
    </lineage>
</organism>
<dbReference type="InterPro" id="IPR007410">
    <property type="entry name" value="LpqE-like"/>
</dbReference>
<dbReference type="PANTHER" id="PTHR36302:SF1">
    <property type="entry name" value="COPPER CHAPERONE PCU(A)C"/>
    <property type="match status" value="1"/>
</dbReference>
<evidence type="ECO:0000313" key="3">
    <source>
        <dbReference type="Proteomes" id="UP000003704"/>
    </source>
</evidence>
<feature type="chain" id="PRO_5003713057" description="Copper chaperone PCu(A)C" evidence="1">
    <location>
        <begin position="31"/>
        <end position="162"/>
    </location>
</feature>
<dbReference type="STRING" id="1172194.WQQ_36370"/>
<keyword evidence="1" id="KW-0732">Signal</keyword>
<dbReference type="Pfam" id="PF04314">
    <property type="entry name" value="PCuAC"/>
    <property type="match status" value="1"/>
</dbReference>
<dbReference type="PANTHER" id="PTHR36302">
    <property type="entry name" value="BLR7088 PROTEIN"/>
    <property type="match status" value="1"/>
</dbReference>
<accession>I7Z9U8</accession>
<dbReference type="RefSeq" id="WP_007186574.1">
    <property type="nucleotide sequence ID" value="NZ_AKGD01000003.1"/>
</dbReference>
<comment type="caution">
    <text evidence="2">The sequence shown here is derived from an EMBL/GenBank/DDBJ whole genome shotgun (WGS) entry which is preliminary data.</text>
</comment>
<dbReference type="Gene3D" id="2.60.40.1890">
    <property type="entry name" value="PCu(A)C copper chaperone"/>
    <property type="match status" value="1"/>
</dbReference>
<dbReference type="InterPro" id="IPR036182">
    <property type="entry name" value="PCuAC_sf"/>
</dbReference>
<evidence type="ECO:0008006" key="4">
    <source>
        <dbReference type="Google" id="ProtNLM"/>
    </source>
</evidence>
<dbReference type="AlphaFoldDB" id="I7Z9U8"/>
<sequence>MTLLLNMIMTTTRRASIALLALGLPAAAWANCANLKIEDPWIREAPPGAMTRVGFAQLSNKGTTPLTITGASSPDFASVELHLSSLEAGQARMRHVETLTLDPGQVVRLEPGSYHLMLMQASRPLASGDESLIELRCDTTSAVVKFPVRPPQVLKYQPPGSN</sequence>
<dbReference type="OrthoDB" id="9796962at2"/>
<protein>
    <recommendedName>
        <fullName evidence="4">Copper chaperone PCu(A)C</fullName>
    </recommendedName>
</protein>
<feature type="signal peptide" evidence="1">
    <location>
        <begin position="1"/>
        <end position="30"/>
    </location>
</feature>
<dbReference type="InterPro" id="IPR058248">
    <property type="entry name" value="Lxx211020-like"/>
</dbReference>